<feature type="region of interest" description="Disordered" evidence="8">
    <location>
        <begin position="693"/>
        <end position="726"/>
    </location>
</feature>
<reference evidence="10" key="1">
    <citation type="submission" date="2017-03" db="EMBL/GenBank/DDBJ databases">
        <authorList>
            <person name="Sharma R."/>
            <person name="Thines M."/>
        </authorList>
    </citation>
    <scope>NUCLEOTIDE SEQUENCE [LARGE SCALE GENOMIC DNA]</scope>
</reference>
<evidence type="ECO:0000313" key="9">
    <source>
        <dbReference type="EMBL" id="SLM38480.1"/>
    </source>
</evidence>
<evidence type="ECO:0000256" key="3">
    <source>
        <dbReference type="ARBA" id="ARBA00022946"/>
    </source>
</evidence>
<evidence type="ECO:0000256" key="6">
    <source>
        <dbReference type="ARBA" id="ARBA00023128"/>
    </source>
</evidence>
<comment type="subcellular location">
    <subcellularLocation>
        <location evidence="1">Mitochondrion</location>
    </subcellularLocation>
</comment>
<dbReference type="AlphaFoldDB" id="A0A1W5D659"/>
<evidence type="ECO:0000313" key="10">
    <source>
        <dbReference type="Proteomes" id="UP000192927"/>
    </source>
</evidence>
<dbReference type="SUPFAM" id="SSF53335">
    <property type="entry name" value="S-adenosyl-L-methionine-dependent methyltransferases"/>
    <property type="match status" value="1"/>
</dbReference>
<feature type="region of interest" description="Disordered" evidence="8">
    <location>
        <begin position="125"/>
        <end position="151"/>
    </location>
</feature>
<feature type="compositionally biased region" description="Basic residues" evidence="8">
    <location>
        <begin position="707"/>
        <end position="717"/>
    </location>
</feature>
<comment type="function">
    <text evidence="7">Mitochondrial ribosome (mitoribosome) assembly factor. Binds at the interface of the head and body domains of the mitochondrial small ribosomal subunit (mt-SSU), occluding the mRNA channel and preventing compaction of the head domain towards the body. Probable inactive methyltransferase: retains the characteristic folding and ability to bind S-adenosyl-L-methionine, but it probably lost its methyltransferase activity.</text>
</comment>
<accession>A0A1W5D659</accession>
<dbReference type="GO" id="GO:0051536">
    <property type="term" value="F:iron-sulfur cluster binding"/>
    <property type="evidence" value="ECO:0007669"/>
    <property type="project" value="UniProtKB-KW"/>
</dbReference>
<dbReference type="Proteomes" id="UP000192927">
    <property type="component" value="Unassembled WGS sequence"/>
</dbReference>
<evidence type="ECO:0000256" key="8">
    <source>
        <dbReference type="SAM" id="MobiDB-lite"/>
    </source>
</evidence>
<evidence type="ECO:0000256" key="7">
    <source>
        <dbReference type="ARBA" id="ARBA00045681"/>
    </source>
</evidence>
<dbReference type="InterPro" id="IPR052571">
    <property type="entry name" value="Mt_RNA_Methyltransferase"/>
</dbReference>
<name>A0A1W5D659_9LECA</name>
<dbReference type="GO" id="GO:0003735">
    <property type="term" value="F:structural constituent of ribosome"/>
    <property type="evidence" value="ECO:0007669"/>
    <property type="project" value="TreeGrafter"/>
</dbReference>
<keyword evidence="9" id="KW-0808">Transferase</keyword>
<dbReference type="GO" id="GO:0032259">
    <property type="term" value="P:methylation"/>
    <property type="evidence" value="ECO:0007669"/>
    <property type="project" value="UniProtKB-KW"/>
</dbReference>
<dbReference type="GO" id="GO:0006412">
    <property type="term" value="P:translation"/>
    <property type="evidence" value="ECO:0007669"/>
    <property type="project" value="InterPro"/>
</dbReference>
<keyword evidence="5" id="KW-0411">Iron-sulfur</keyword>
<organism evidence="9 10">
    <name type="scientific">Lasallia pustulata</name>
    <dbReference type="NCBI Taxonomy" id="136370"/>
    <lineage>
        <taxon>Eukaryota</taxon>
        <taxon>Fungi</taxon>
        <taxon>Dikarya</taxon>
        <taxon>Ascomycota</taxon>
        <taxon>Pezizomycotina</taxon>
        <taxon>Lecanoromycetes</taxon>
        <taxon>OSLEUM clade</taxon>
        <taxon>Umbilicariomycetidae</taxon>
        <taxon>Umbilicariales</taxon>
        <taxon>Umbilicariaceae</taxon>
        <taxon>Lasallia</taxon>
    </lineage>
</organism>
<dbReference type="GO" id="GO:0005763">
    <property type="term" value="C:mitochondrial small ribosomal subunit"/>
    <property type="evidence" value="ECO:0007669"/>
    <property type="project" value="TreeGrafter"/>
</dbReference>
<evidence type="ECO:0000256" key="5">
    <source>
        <dbReference type="ARBA" id="ARBA00023014"/>
    </source>
</evidence>
<keyword evidence="10" id="KW-1185">Reference proteome</keyword>
<keyword evidence="2" id="KW-0479">Metal-binding</keyword>
<dbReference type="InterPro" id="IPR015324">
    <property type="entry name" value="Ribosomal_Rsm22-like"/>
</dbReference>
<protein>
    <submittedName>
        <fullName evidence="9">S-adenosyl-L-methionine-dependent methyltransferase-like</fullName>
    </submittedName>
</protein>
<dbReference type="InterPro" id="IPR029063">
    <property type="entry name" value="SAM-dependent_MTases_sf"/>
</dbReference>
<keyword evidence="6" id="KW-0496">Mitochondrion</keyword>
<evidence type="ECO:0000256" key="4">
    <source>
        <dbReference type="ARBA" id="ARBA00023004"/>
    </source>
</evidence>
<dbReference type="PANTHER" id="PTHR13184">
    <property type="entry name" value="37S RIBOSOMAL PROTEIN S22"/>
    <property type="match status" value="1"/>
</dbReference>
<sequence length="726" mass="80547">MYSTSTSEAQEAPIPGLTAEAEAVARRARETFGETLPDGLLTPEELKLYGRMYGPPIRATQPEDMDLLQEVEKDEAELEDEVSGNTLLRENEDGDLEKVEYQLENTDGTQSESKAQMMLHQDVEAATKDRRRKSRLDGFQGDETDRDQDASEFSAELEMNGDYDGVKDVENLDNEYERSGPMRTHPLTLAGRFDTSPSTLQLPPGTFTKPITGILADSPNKHLTDVALRTFGGPGLPNSTATPASKSHLQQKPIGLEASQSKMTDMQANTYLAAIMPGAYAAVMSVLVEVRKRLGTGWLSELLVKEDGPRILDAGAGGAGVLAWREVLQAEWESMHPEGVDKPAPFGRATVITGSSQLRHRASRLLQNTTFLPRLPDYVSARDLPYQKDDSVTPRKQYDIIVAPHTLWPLKEDYMRKTQVQNFWSLLNPNGGVLVIIEKGVPRGFELVAAARDLLLRKRIASPGSISYENVLQSMPDDQIIMKEEGMIIAPCTNHGKCPLYLRPGRATGRKDLCHFSQRYIRPPFLQRIIGAKERNHEDIRFSYIAVQRGRDKRQTENIVQGEAAADAAFAGYGGDEIVKTDHTGDAAQSLRPEAQQVNMLSLPRSVLPPLKRRGHIILDLCTPAGKIERWTIPKSFGKQAYRDARKSQWGDLWALGAKIRVPSNVRTGTVKGENLPKGKSVFEVDAGDGVDEGIRQVSGHAPRDGKRTKKGRKEYKGRKLMEDDF</sequence>
<proteinExistence type="predicted"/>
<keyword evidence="4" id="KW-0408">Iron</keyword>
<keyword evidence="9" id="KW-0489">Methyltransferase</keyword>
<dbReference type="Pfam" id="PF09243">
    <property type="entry name" value="Rsm22"/>
    <property type="match status" value="1"/>
</dbReference>
<dbReference type="PANTHER" id="PTHR13184:SF5">
    <property type="entry name" value="METHYLTRANSFERASE-LIKE PROTEIN 17, MITOCHONDRIAL"/>
    <property type="match status" value="1"/>
</dbReference>
<dbReference type="GO" id="GO:0008168">
    <property type="term" value="F:methyltransferase activity"/>
    <property type="evidence" value="ECO:0007669"/>
    <property type="project" value="UniProtKB-KW"/>
</dbReference>
<dbReference type="EMBL" id="FWEW01002474">
    <property type="protein sequence ID" value="SLM38480.1"/>
    <property type="molecule type" value="Genomic_DNA"/>
</dbReference>
<keyword evidence="3" id="KW-0809">Transit peptide</keyword>
<evidence type="ECO:0000256" key="1">
    <source>
        <dbReference type="ARBA" id="ARBA00004173"/>
    </source>
</evidence>
<dbReference type="GO" id="GO:0046872">
    <property type="term" value="F:metal ion binding"/>
    <property type="evidence" value="ECO:0007669"/>
    <property type="project" value="UniProtKB-KW"/>
</dbReference>
<evidence type="ECO:0000256" key="2">
    <source>
        <dbReference type="ARBA" id="ARBA00022723"/>
    </source>
</evidence>